<dbReference type="Pfam" id="PF01048">
    <property type="entry name" value="PNP_UDP_1"/>
    <property type="match status" value="2"/>
</dbReference>
<feature type="transmembrane region" description="Helical" evidence="1">
    <location>
        <begin position="387"/>
        <end position="406"/>
    </location>
</feature>
<protein>
    <recommendedName>
        <fullName evidence="3">Nucleoside phosphorylase domain-containing protein</fullName>
    </recommendedName>
</protein>
<dbReference type="Gene3D" id="3.40.50.1580">
    <property type="entry name" value="Nucleoside phosphorylase domain"/>
    <property type="match status" value="2"/>
</dbReference>
<dbReference type="EMBL" id="LR999457">
    <property type="protein sequence ID" value="CAE6179214.1"/>
    <property type="molecule type" value="Genomic_DNA"/>
</dbReference>
<evidence type="ECO:0000313" key="4">
    <source>
        <dbReference type="EMBL" id="CAE6179214.1"/>
    </source>
</evidence>
<evidence type="ECO:0000259" key="3">
    <source>
        <dbReference type="Pfam" id="PF01048"/>
    </source>
</evidence>
<dbReference type="InterPro" id="IPR035994">
    <property type="entry name" value="Nucleoside_phosphorylase_sf"/>
</dbReference>
<keyword evidence="2" id="KW-0732">Signal</keyword>
<evidence type="ECO:0000313" key="5">
    <source>
        <dbReference type="Proteomes" id="UP000682877"/>
    </source>
</evidence>
<dbReference type="PANTHER" id="PTHR21234">
    <property type="entry name" value="PURINE NUCLEOSIDE PHOSPHORYLASE"/>
    <property type="match status" value="1"/>
</dbReference>
<dbReference type="InterPro" id="IPR000845">
    <property type="entry name" value="Nucleoside_phosphorylase_d"/>
</dbReference>
<feature type="chain" id="PRO_5035834328" description="Nucleoside phosphorylase domain-containing protein" evidence="2">
    <location>
        <begin position="28"/>
        <end position="718"/>
    </location>
</feature>
<feature type="domain" description="Nucleoside phosphorylase" evidence="3">
    <location>
        <begin position="430"/>
        <end position="713"/>
    </location>
</feature>
<feature type="domain" description="Nucleoside phosphorylase" evidence="3">
    <location>
        <begin position="51"/>
        <end position="326"/>
    </location>
</feature>
<dbReference type="SUPFAM" id="SSF53167">
    <property type="entry name" value="Purine and uridine phosphorylases"/>
    <property type="match status" value="2"/>
</dbReference>
<keyword evidence="1" id="KW-0812">Transmembrane</keyword>
<keyword evidence="5" id="KW-1185">Reference proteome</keyword>
<dbReference type="GO" id="GO:0003824">
    <property type="term" value="F:catalytic activity"/>
    <property type="evidence" value="ECO:0007669"/>
    <property type="project" value="InterPro"/>
</dbReference>
<gene>
    <name evidence="4" type="ORF">AARE701A_LOCUS18579</name>
</gene>
<reference evidence="4" key="1">
    <citation type="submission" date="2021-01" db="EMBL/GenBank/DDBJ databases">
        <authorList>
            <person name="Bezrukov I."/>
        </authorList>
    </citation>
    <scope>NUCLEOTIDE SEQUENCE</scope>
</reference>
<sequence>MASLDQNPFLLPLLFIIIISSLHVLLASTTPSHKLKSAITIRKLNRRGPYIGLVTVFETEENAFLGSVDFRPDPMHPFLDLSGRRFRIGKIHGKKVVYVRCGIGMVNAAAATQQMIDVFNVKGIVHFGIAGNINNSMSIGDVSIPKQITNAGLWEWLNPDKAKGSEDVAYLDVGNYNVPQGKNKLGTIGYSYEELYSVNGRINSPQKVFWINTTQEWLHLAADLEKMELLQCVNATLCLPNKPKLVVGLKAATADIFVDNAAYRNFLYDSFGVSSSDMESSAVAMTCASNGYPIIVIRGLSDLAGVGDNTVRKFGSLAATNTAKSVLDQQPHVECNLRKRESRGKKKLDTSVCSYQPSRGLDLDDIYAAVDLNLKPTNQMAALYHNIYLFPLLFIIIISSFHVLPVSPTPSHKLKSATTIRKLNLRGPYIGLVTVIETEENAFLRSVEFRPDPTHPFLDLSGRRFRIGKVHGKKVVYVRCGRGMVNGAAATQQMIDVFNVKGIVHFGIAGNMNNSMSIGDVSIPKQITNAGLWDWLNPDKAKGGEDLAYLDVGNYNVPKGDGNNELGSIGYSYEQLYSVTGRINTPQNVFWINTTQEWLHLAADLEKMELSQCVNASLCLPKKPKLVVGLKAATADIFVDNAAYRNFLYDTFGVSSSDMESSAVAMTCASNGYPVIVIRGLSDLAGVGGDNTVHKFGSLAATNTAKAVLEFIKKLPPS</sequence>
<accession>A0A8S2B2B4</accession>
<dbReference type="GO" id="GO:0009116">
    <property type="term" value="P:nucleoside metabolic process"/>
    <property type="evidence" value="ECO:0007669"/>
    <property type="project" value="InterPro"/>
</dbReference>
<keyword evidence="1" id="KW-1133">Transmembrane helix</keyword>
<keyword evidence="1" id="KW-0472">Membrane</keyword>
<name>A0A8S2B2B4_ARAAE</name>
<dbReference type="CDD" id="cd09008">
    <property type="entry name" value="MTAN"/>
    <property type="match status" value="2"/>
</dbReference>
<feature type="signal peptide" evidence="2">
    <location>
        <begin position="1"/>
        <end position="27"/>
    </location>
</feature>
<organism evidence="4 5">
    <name type="scientific">Arabidopsis arenosa</name>
    <name type="common">Sand rock-cress</name>
    <name type="synonym">Cardaminopsis arenosa</name>
    <dbReference type="NCBI Taxonomy" id="38785"/>
    <lineage>
        <taxon>Eukaryota</taxon>
        <taxon>Viridiplantae</taxon>
        <taxon>Streptophyta</taxon>
        <taxon>Embryophyta</taxon>
        <taxon>Tracheophyta</taxon>
        <taxon>Spermatophyta</taxon>
        <taxon>Magnoliopsida</taxon>
        <taxon>eudicotyledons</taxon>
        <taxon>Gunneridae</taxon>
        <taxon>Pentapetalae</taxon>
        <taxon>rosids</taxon>
        <taxon>malvids</taxon>
        <taxon>Brassicales</taxon>
        <taxon>Brassicaceae</taxon>
        <taxon>Camelineae</taxon>
        <taxon>Arabidopsis</taxon>
    </lineage>
</organism>
<dbReference type="AlphaFoldDB" id="A0A8S2B2B4"/>
<dbReference type="Proteomes" id="UP000682877">
    <property type="component" value="Chromosome 7"/>
</dbReference>
<evidence type="ECO:0000256" key="1">
    <source>
        <dbReference type="SAM" id="Phobius"/>
    </source>
</evidence>
<proteinExistence type="predicted"/>
<evidence type="ECO:0000256" key="2">
    <source>
        <dbReference type="SAM" id="SignalP"/>
    </source>
</evidence>
<dbReference type="PANTHER" id="PTHR21234:SF30">
    <property type="entry name" value="PHOSPHORYLASE SUPERFAMILY PROTEIN"/>
    <property type="match status" value="1"/>
</dbReference>